<protein>
    <submittedName>
        <fullName evidence="2">Filament-like plant protein 4</fullName>
    </submittedName>
</protein>
<evidence type="ECO:0000256" key="1">
    <source>
        <dbReference type="SAM" id="Coils"/>
    </source>
</evidence>
<sequence length="200" mass="22695">MGRWSWPWKKTLTYKETAKKVAALLDTVDANSTEANQDNIFKKLKCVEISVESYSYLTGLEDQMKTYQEQVKTQEGQIEELKNRLQSVALVKLGLEDGKGTIQVSRKYEVNIQKDVSVTAALVVTVSKESLVANNKYQAKEIAAVDKKASVKEIAQLEADCKNLRDIVLPMKLRFLGYTMQEIRNLEWKIQLKKSCVNSA</sequence>
<dbReference type="AlphaFoldDB" id="A0AAD7LHA1"/>
<accession>A0AAD7LHA1</accession>
<comment type="caution">
    <text evidence="2">The sequence shown here is derived from an EMBL/GenBank/DDBJ whole genome shotgun (WGS) entry which is preliminary data.</text>
</comment>
<feature type="coiled-coil region" evidence="1">
    <location>
        <begin position="57"/>
        <end position="91"/>
    </location>
</feature>
<keyword evidence="1" id="KW-0175">Coiled coil</keyword>
<evidence type="ECO:0000313" key="2">
    <source>
        <dbReference type="EMBL" id="KAJ7957952.1"/>
    </source>
</evidence>
<gene>
    <name evidence="2" type="ORF">O6P43_018753</name>
</gene>
<evidence type="ECO:0000313" key="3">
    <source>
        <dbReference type="Proteomes" id="UP001163823"/>
    </source>
</evidence>
<name>A0AAD7LHA1_QUISA</name>
<dbReference type="EMBL" id="JARAOO010000008">
    <property type="protein sequence ID" value="KAJ7957952.1"/>
    <property type="molecule type" value="Genomic_DNA"/>
</dbReference>
<reference evidence="2" key="1">
    <citation type="journal article" date="2023" name="Science">
        <title>Elucidation of the pathway for biosynthesis of saponin adjuvants from the soapbark tree.</title>
        <authorList>
            <person name="Reed J."/>
            <person name="Orme A."/>
            <person name="El-Demerdash A."/>
            <person name="Owen C."/>
            <person name="Martin L.B.B."/>
            <person name="Misra R.C."/>
            <person name="Kikuchi S."/>
            <person name="Rejzek M."/>
            <person name="Martin A.C."/>
            <person name="Harkess A."/>
            <person name="Leebens-Mack J."/>
            <person name="Louveau T."/>
            <person name="Stephenson M.J."/>
            <person name="Osbourn A."/>
        </authorList>
    </citation>
    <scope>NUCLEOTIDE SEQUENCE</scope>
    <source>
        <strain evidence="2">S10</strain>
    </source>
</reference>
<organism evidence="2 3">
    <name type="scientific">Quillaja saponaria</name>
    <name type="common">Soap bark tree</name>
    <dbReference type="NCBI Taxonomy" id="32244"/>
    <lineage>
        <taxon>Eukaryota</taxon>
        <taxon>Viridiplantae</taxon>
        <taxon>Streptophyta</taxon>
        <taxon>Embryophyta</taxon>
        <taxon>Tracheophyta</taxon>
        <taxon>Spermatophyta</taxon>
        <taxon>Magnoliopsida</taxon>
        <taxon>eudicotyledons</taxon>
        <taxon>Gunneridae</taxon>
        <taxon>Pentapetalae</taxon>
        <taxon>rosids</taxon>
        <taxon>fabids</taxon>
        <taxon>Fabales</taxon>
        <taxon>Quillajaceae</taxon>
        <taxon>Quillaja</taxon>
    </lineage>
</organism>
<proteinExistence type="predicted"/>
<keyword evidence="3" id="KW-1185">Reference proteome</keyword>
<dbReference type="KEGG" id="qsa:O6P43_018753"/>
<dbReference type="Proteomes" id="UP001163823">
    <property type="component" value="Chromosome 8"/>
</dbReference>